<sequence length="150" mass="16772">MSTTNSESESRELQRSDEEDERTENGNSHEENGNGTPASWPALSRAKKSPAPLTLAFPISRVRRIVKSGGDTQWVGVEAGFLITKATEFFLEKMVEETFDRMQDNQQESILYPHLSSHVASSERLEFLADFVPMKIPAPTALTNAQMIDK</sequence>
<dbReference type="EMBL" id="CM026428">
    <property type="protein sequence ID" value="KAG0565858.1"/>
    <property type="molecule type" value="Genomic_DNA"/>
</dbReference>
<dbReference type="InterPro" id="IPR050568">
    <property type="entry name" value="Transcr_DNA_Rep_Reg"/>
</dbReference>
<dbReference type="GO" id="GO:0046982">
    <property type="term" value="F:protein heterodimerization activity"/>
    <property type="evidence" value="ECO:0007669"/>
    <property type="project" value="InterPro"/>
</dbReference>
<dbReference type="PANTHER" id="PTHR10252">
    <property type="entry name" value="HISTONE-LIKE TRANSCRIPTION FACTOR CCAAT-RELATED"/>
    <property type="match status" value="1"/>
</dbReference>
<feature type="compositionally biased region" description="Basic and acidic residues" evidence="3">
    <location>
        <begin position="23"/>
        <end position="32"/>
    </location>
</feature>
<proteinExistence type="predicted"/>
<evidence type="ECO:0000313" key="6">
    <source>
        <dbReference type="Proteomes" id="UP000822688"/>
    </source>
</evidence>
<dbReference type="GO" id="GO:0000976">
    <property type="term" value="F:transcription cis-regulatory region binding"/>
    <property type="evidence" value="ECO:0007669"/>
    <property type="project" value="TreeGrafter"/>
</dbReference>
<dbReference type="PANTHER" id="PTHR10252:SF93">
    <property type="entry name" value="DNA POLYMERASE II SUBUNIT B3-1"/>
    <property type="match status" value="1"/>
</dbReference>
<keyword evidence="6" id="KW-1185">Reference proteome</keyword>
<accession>A0A8T0H6S6</accession>
<dbReference type="InterPro" id="IPR009072">
    <property type="entry name" value="Histone-fold"/>
</dbReference>
<evidence type="ECO:0000256" key="2">
    <source>
        <dbReference type="ARBA" id="ARBA00023242"/>
    </source>
</evidence>
<gene>
    <name evidence="5" type="ORF">KC19_7G018400</name>
</gene>
<dbReference type="SUPFAM" id="SSF47113">
    <property type="entry name" value="Histone-fold"/>
    <property type="match status" value="1"/>
</dbReference>
<organism evidence="5 6">
    <name type="scientific">Ceratodon purpureus</name>
    <name type="common">Fire moss</name>
    <name type="synonym">Dicranum purpureum</name>
    <dbReference type="NCBI Taxonomy" id="3225"/>
    <lineage>
        <taxon>Eukaryota</taxon>
        <taxon>Viridiplantae</taxon>
        <taxon>Streptophyta</taxon>
        <taxon>Embryophyta</taxon>
        <taxon>Bryophyta</taxon>
        <taxon>Bryophytina</taxon>
        <taxon>Bryopsida</taxon>
        <taxon>Dicranidae</taxon>
        <taxon>Pseudoditrichales</taxon>
        <taxon>Ditrichaceae</taxon>
        <taxon>Ceratodon</taxon>
    </lineage>
</organism>
<reference evidence="5" key="1">
    <citation type="submission" date="2020-06" db="EMBL/GenBank/DDBJ databases">
        <title>WGS assembly of Ceratodon purpureus strain R40.</title>
        <authorList>
            <person name="Carey S.B."/>
            <person name="Jenkins J."/>
            <person name="Shu S."/>
            <person name="Lovell J.T."/>
            <person name="Sreedasyam A."/>
            <person name="Maumus F."/>
            <person name="Tiley G.P."/>
            <person name="Fernandez-Pozo N."/>
            <person name="Barry K."/>
            <person name="Chen C."/>
            <person name="Wang M."/>
            <person name="Lipzen A."/>
            <person name="Daum C."/>
            <person name="Saski C.A."/>
            <person name="Payton A.C."/>
            <person name="Mcbreen J.C."/>
            <person name="Conrad R.E."/>
            <person name="Kollar L.M."/>
            <person name="Olsson S."/>
            <person name="Huttunen S."/>
            <person name="Landis J.B."/>
            <person name="Wickett N.J."/>
            <person name="Johnson M.G."/>
            <person name="Rensing S.A."/>
            <person name="Grimwood J."/>
            <person name="Schmutz J."/>
            <person name="Mcdaniel S.F."/>
        </authorList>
    </citation>
    <scope>NUCLEOTIDE SEQUENCE</scope>
    <source>
        <strain evidence="5">R40</strain>
    </source>
</reference>
<dbReference type="GO" id="GO:0005634">
    <property type="term" value="C:nucleus"/>
    <property type="evidence" value="ECO:0007669"/>
    <property type="project" value="UniProtKB-SubCell"/>
</dbReference>
<name>A0A8T0H6S6_CERPU</name>
<comment type="caution">
    <text evidence="5">The sequence shown here is derived from an EMBL/GenBank/DDBJ whole genome shotgun (WGS) entry which is preliminary data.</text>
</comment>
<dbReference type="AlphaFoldDB" id="A0A8T0H6S6"/>
<protein>
    <recommendedName>
        <fullName evidence="4">Transcription factor CBF/NF-Y/archaeal histone domain-containing protein</fullName>
    </recommendedName>
</protein>
<dbReference type="GO" id="GO:0006355">
    <property type="term" value="P:regulation of DNA-templated transcription"/>
    <property type="evidence" value="ECO:0007669"/>
    <property type="project" value="TreeGrafter"/>
</dbReference>
<evidence type="ECO:0000256" key="3">
    <source>
        <dbReference type="SAM" id="MobiDB-lite"/>
    </source>
</evidence>
<evidence type="ECO:0000256" key="1">
    <source>
        <dbReference type="ARBA" id="ARBA00004123"/>
    </source>
</evidence>
<evidence type="ECO:0000259" key="4">
    <source>
        <dbReference type="Pfam" id="PF00808"/>
    </source>
</evidence>
<feature type="region of interest" description="Disordered" evidence="3">
    <location>
        <begin position="1"/>
        <end position="46"/>
    </location>
</feature>
<dbReference type="Gene3D" id="1.10.20.10">
    <property type="entry name" value="Histone, subunit A"/>
    <property type="match status" value="1"/>
</dbReference>
<dbReference type="Proteomes" id="UP000822688">
    <property type="component" value="Chromosome 7"/>
</dbReference>
<comment type="subcellular location">
    <subcellularLocation>
        <location evidence="1">Nucleus</location>
    </subcellularLocation>
</comment>
<feature type="domain" description="Transcription factor CBF/NF-Y/archaeal histone" evidence="4">
    <location>
        <begin position="57"/>
        <end position="117"/>
    </location>
</feature>
<evidence type="ECO:0000313" key="5">
    <source>
        <dbReference type="EMBL" id="KAG0565858.1"/>
    </source>
</evidence>
<dbReference type="OrthoDB" id="636685at2759"/>
<dbReference type="Pfam" id="PF00808">
    <property type="entry name" value="CBFD_NFYB_HMF"/>
    <property type="match status" value="1"/>
</dbReference>
<dbReference type="InterPro" id="IPR003958">
    <property type="entry name" value="CBFA_NFYB_domain"/>
</dbReference>
<keyword evidence="2" id="KW-0539">Nucleus</keyword>